<evidence type="ECO:0000313" key="2">
    <source>
        <dbReference type="Proteomes" id="UP000184488"/>
    </source>
</evidence>
<reference evidence="2" key="1">
    <citation type="submission" date="2016-11" db="EMBL/GenBank/DDBJ databases">
        <authorList>
            <person name="Varghese N."/>
            <person name="Submissions S."/>
        </authorList>
    </citation>
    <scope>NUCLEOTIDE SEQUENCE [LARGE SCALE GENOMIC DNA]</scope>
    <source>
        <strain evidence="2">DSM 18829</strain>
    </source>
</reference>
<proteinExistence type="predicted"/>
<gene>
    <name evidence="1" type="ORF">SAMN05444363_1217</name>
</gene>
<dbReference type="OrthoDB" id="793644at2"/>
<protein>
    <submittedName>
        <fullName evidence="1">Uncharacterized protein</fullName>
    </submittedName>
</protein>
<evidence type="ECO:0000313" key="1">
    <source>
        <dbReference type="EMBL" id="SHI67386.1"/>
    </source>
</evidence>
<keyword evidence="2" id="KW-1185">Reference proteome</keyword>
<dbReference type="Proteomes" id="UP000184488">
    <property type="component" value="Unassembled WGS sequence"/>
</dbReference>
<dbReference type="PROSITE" id="PS51257">
    <property type="entry name" value="PROKAR_LIPOPROTEIN"/>
    <property type="match status" value="1"/>
</dbReference>
<sequence>MKNIIFILTVVFTLYSCNSNKDGNQNIQTMDPNDIQIGEVVHDSLTKEQIDKIKIIQSTFAEVIPVSLEETITNFKRDQNPDNEITIWLQMADTYKKYVSSKQEKLDLNTKKEVFKLILSRSMMSDDEAIINSKLTVLTENEARKVLSYYTVSPDPIDVAKKP</sequence>
<name>A0A1M6D2B8_9FLAO</name>
<dbReference type="AlphaFoldDB" id="A0A1M6D2B8"/>
<dbReference type="STRING" id="415425.SAMN05444363_1217"/>
<organism evidence="1 2">
    <name type="scientific">Flavobacterium terrae</name>
    <dbReference type="NCBI Taxonomy" id="415425"/>
    <lineage>
        <taxon>Bacteria</taxon>
        <taxon>Pseudomonadati</taxon>
        <taxon>Bacteroidota</taxon>
        <taxon>Flavobacteriia</taxon>
        <taxon>Flavobacteriales</taxon>
        <taxon>Flavobacteriaceae</taxon>
        <taxon>Flavobacterium</taxon>
    </lineage>
</organism>
<dbReference type="EMBL" id="FQZI01000002">
    <property type="protein sequence ID" value="SHI67386.1"/>
    <property type="molecule type" value="Genomic_DNA"/>
</dbReference>
<dbReference type="RefSeq" id="WP_073309546.1">
    <property type="nucleotide sequence ID" value="NZ_FQZI01000002.1"/>
</dbReference>
<accession>A0A1M6D2B8</accession>